<organism evidence="1 2">
    <name type="scientific">Solanum tuberosum</name>
    <name type="common">Potato</name>
    <dbReference type="NCBI Taxonomy" id="4113"/>
    <lineage>
        <taxon>Eukaryota</taxon>
        <taxon>Viridiplantae</taxon>
        <taxon>Streptophyta</taxon>
        <taxon>Embryophyta</taxon>
        <taxon>Tracheophyta</taxon>
        <taxon>Spermatophyta</taxon>
        <taxon>Magnoliopsida</taxon>
        <taxon>eudicotyledons</taxon>
        <taxon>Gunneridae</taxon>
        <taxon>Pentapetalae</taxon>
        <taxon>asterids</taxon>
        <taxon>lamiids</taxon>
        <taxon>Solanales</taxon>
        <taxon>Solanaceae</taxon>
        <taxon>Solanoideae</taxon>
        <taxon>Solaneae</taxon>
        <taxon>Solanum</taxon>
    </lineage>
</organism>
<reference evidence="1" key="2">
    <citation type="submission" date="2015-06" db="UniProtKB">
        <authorList>
            <consortium name="EnsemblPlants"/>
        </authorList>
    </citation>
    <scope>IDENTIFICATION</scope>
    <source>
        <strain evidence="1">DM1-3 516 R44</strain>
    </source>
</reference>
<dbReference type="HOGENOM" id="CLU_2125505_0_0_1"/>
<dbReference type="Proteomes" id="UP000011115">
    <property type="component" value="Unassembled WGS sequence"/>
</dbReference>
<name>M1DMC9_SOLTU</name>
<dbReference type="AlphaFoldDB" id="M1DMC9"/>
<proteinExistence type="predicted"/>
<reference evidence="2" key="1">
    <citation type="journal article" date="2011" name="Nature">
        <title>Genome sequence and analysis of the tuber crop potato.</title>
        <authorList>
            <consortium name="The Potato Genome Sequencing Consortium"/>
        </authorList>
    </citation>
    <scope>NUCLEOTIDE SEQUENCE [LARGE SCALE GENOMIC DNA]</scope>
    <source>
        <strain evidence="2">cv. DM1-3 516 R44</strain>
    </source>
</reference>
<dbReference type="InParanoid" id="M1DMC9"/>
<keyword evidence="2" id="KW-1185">Reference proteome</keyword>
<protein>
    <submittedName>
        <fullName evidence="1">Uncharacterized protein</fullName>
    </submittedName>
</protein>
<accession>M1DMC9</accession>
<evidence type="ECO:0000313" key="1">
    <source>
        <dbReference type="EnsemblPlants" id="PGSC0003DMT400091332"/>
    </source>
</evidence>
<dbReference type="PaxDb" id="4113-PGSC0003DMT400091332"/>
<evidence type="ECO:0000313" key="2">
    <source>
        <dbReference type="Proteomes" id="UP000011115"/>
    </source>
</evidence>
<dbReference type="Gramene" id="PGSC0003DMT400091332">
    <property type="protein sequence ID" value="PGSC0003DMT400091332"/>
    <property type="gene ID" value="PGSC0003DMG400040903"/>
</dbReference>
<sequence length="114" mass="13050">MASAVGRLIAIDKETQDKTRPSTARVKMIPDLMEKLPKMMCLQYWTSRPKDPSLATIEDFDQANKVQQFEENLDQIFESSGTCDHDFTMKDNDDEVGLKYQAKDFLPVAPNYVN</sequence>
<dbReference type="EnsemblPlants" id="PGSC0003DMT400091332">
    <property type="protein sequence ID" value="PGSC0003DMT400091332"/>
    <property type="gene ID" value="PGSC0003DMG400040903"/>
</dbReference>